<evidence type="ECO:0000313" key="4">
    <source>
        <dbReference type="Proteomes" id="UP000193560"/>
    </source>
</evidence>
<name>A0A1X2IXG3_9FUNG</name>
<dbReference type="Proteomes" id="UP000193560">
    <property type="component" value="Unassembled WGS sequence"/>
</dbReference>
<organism evidence="3 4">
    <name type="scientific">Absidia repens</name>
    <dbReference type="NCBI Taxonomy" id="90262"/>
    <lineage>
        <taxon>Eukaryota</taxon>
        <taxon>Fungi</taxon>
        <taxon>Fungi incertae sedis</taxon>
        <taxon>Mucoromycota</taxon>
        <taxon>Mucoromycotina</taxon>
        <taxon>Mucoromycetes</taxon>
        <taxon>Mucorales</taxon>
        <taxon>Cunninghamellaceae</taxon>
        <taxon>Absidia</taxon>
    </lineage>
</organism>
<evidence type="ECO:0000256" key="2">
    <source>
        <dbReference type="SAM" id="SignalP"/>
    </source>
</evidence>
<feature type="transmembrane region" description="Helical" evidence="1">
    <location>
        <begin position="44"/>
        <end position="70"/>
    </location>
</feature>
<feature type="transmembrane region" description="Helical" evidence="1">
    <location>
        <begin position="91"/>
        <end position="120"/>
    </location>
</feature>
<protein>
    <submittedName>
        <fullName evidence="3">Uncharacterized protein</fullName>
    </submittedName>
</protein>
<proteinExistence type="predicted"/>
<keyword evidence="1" id="KW-1133">Transmembrane helix</keyword>
<sequence>MVVILLLLQTIILPLSKVMGTHLPNNLIQVAVTPLPLLNSLILVAIIPLLLLNNLIQALLQVATILLLLLRRRIDKDTALTTTMHPHPHKVVPIIDLILAMNTFNLLPILVKILSFVPLIQL</sequence>
<dbReference type="EMBL" id="MCGE01000002">
    <property type="protein sequence ID" value="ORZ24009.1"/>
    <property type="molecule type" value="Genomic_DNA"/>
</dbReference>
<keyword evidence="2" id="KW-0732">Signal</keyword>
<gene>
    <name evidence="3" type="ORF">BCR42DRAFT_83806</name>
</gene>
<evidence type="ECO:0000313" key="3">
    <source>
        <dbReference type="EMBL" id="ORZ24009.1"/>
    </source>
</evidence>
<reference evidence="3 4" key="1">
    <citation type="submission" date="2016-07" db="EMBL/GenBank/DDBJ databases">
        <title>Pervasive Adenine N6-methylation of Active Genes in Fungi.</title>
        <authorList>
            <consortium name="DOE Joint Genome Institute"/>
            <person name="Mondo S.J."/>
            <person name="Dannebaum R.O."/>
            <person name="Kuo R.C."/>
            <person name="Labutti K."/>
            <person name="Haridas S."/>
            <person name="Kuo A."/>
            <person name="Salamov A."/>
            <person name="Ahrendt S.R."/>
            <person name="Lipzen A."/>
            <person name="Sullivan W."/>
            <person name="Andreopoulos W.B."/>
            <person name="Clum A."/>
            <person name="Lindquist E."/>
            <person name="Daum C."/>
            <person name="Ramamoorthy G.K."/>
            <person name="Gryganskyi A."/>
            <person name="Culley D."/>
            <person name="Magnuson J.K."/>
            <person name="James T.Y."/>
            <person name="O'Malley M.A."/>
            <person name="Stajich J.E."/>
            <person name="Spatafora J.W."/>
            <person name="Visel A."/>
            <person name="Grigoriev I.V."/>
        </authorList>
    </citation>
    <scope>NUCLEOTIDE SEQUENCE [LARGE SCALE GENOMIC DNA]</scope>
    <source>
        <strain evidence="3 4">NRRL 1336</strain>
    </source>
</reference>
<feature type="chain" id="PRO_5013367064" evidence="2">
    <location>
        <begin position="21"/>
        <end position="122"/>
    </location>
</feature>
<comment type="caution">
    <text evidence="3">The sequence shown here is derived from an EMBL/GenBank/DDBJ whole genome shotgun (WGS) entry which is preliminary data.</text>
</comment>
<keyword evidence="1" id="KW-0812">Transmembrane</keyword>
<dbReference type="AlphaFoldDB" id="A0A1X2IXG3"/>
<evidence type="ECO:0000256" key="1">
    <source>
        <dbReference type="SAM" id="Phobius"/>
    </source>
</evidence>
<keyword evidence="4" id="KW-1185">Reference proteome</keyword>
<keyword evidence="1" id="KW-0472">Membrane</keyword>
<feature type="signal peptide" evidence="2">
    <location>
        <begin position="1"/>
        <end position="20"/>
    </location>
</feature>
<accession>A0A1X2IXG3</accession>